<dbReference type="SUPFAM" id="SSF49562">
    <property type="entry name" value="C2 domain (Calcium/lipid-binding domain, CaLB)"/>
    <property type="match status" value="1"/>
</dbReference>
<dbReference type="InterPro" id="IPR011009">
    <property type="entry name" value="Kinase-like_dom_sf"/>
</dbReference>
<keyword evidence="5 12" id="KW-0418">Kinase</keyword>
<feature type="domain" description="Protein kinase" evidence="10">
    <location>
        <begin position="392"/>
        <end position="651"/>
    </location>
</feature>
<dbReference type="SMART" id="SM00133">
    <property type="entry name" value="S_TK_X"/>
    <property type="match status" value="1"/>
</dbReference>
<accession>A0AAD9FT78</accession>
<dbReference type="PROSITE" id="PS50011">
    <property type="entry name" value="PROTEIN_KINASE_DOM"/>
    <property type="match status" value="1"/>
</dbReference>
<dbReference type="Gene3D" id="3.30.200.20">
    <property type="entry name" value="Phosphorylase Kinase, domain 1"/>
    <property type="match status" value="1"/>
</dbReference>
<dbReference type="Pfam" id="PF00433">
    <property type="entry name" value="Pkinase_C"/>
    <property type="match status" value="1"/>
</dbReference>
<dbReference type="InterPro" id="IPR000719">
    <property type="entry name" value="Prot_kinase_dom"/>
</dbReference>
<dbReference type="GO" id="GO:0005524">
    <property type="term" value="F:ATP binding"/>
    <property type="evidence" value="ECO:0007669"/>
    <property type="project" value="UniProtKB-UniRule"/>
</dbReference>
<reference evidence="12" key="1">
    <citation type="submission" date="2023-02" db="EMBL/GenBank/DDBJ databases">
        <title>Identification and recombinant expression of a fungal hydrolase from Papiliotrema laurentii that hydrolyzes apple cutin and clears colloidal polyester polyurethane.</title>
        <authorList>
            <consortium name="DOE Joint Genome Institute"/>
            <person name="Roman V.A."/>
            <person name="Bojanowski C."/>
            <person name="Crable B.R."/>
            <person name="Wagner D.N."/>
            <person name="Hung C.S."/>
            <person name="Nadeau L.J."/>
            <person name="Schratz L."/>
            <person name="Haridas S."/>
            <person name="Pangilinan J."/>
            <person name="Lipzen A."/>
            <person name="Na H."/>
            <person name="Yan M."/>
            <person name="Ng V."/>
            <person name="Grigoriev I.V."/>
            <person name="Spatafora J.W."/>
            <person name="Barlow D."/>
            <person name="Biffinger J."/>
            <person name="Kelley-Loughnane N."/>
            <person name="Varaljay V.A."/>
            <person name="Crookes-Goodson W.J."/>
        </authorList>
    </citation>
    <scope>NUCLEOTIDE SEQUENCE</scope>
    <source>
        <strain evidence="12">5307AH</strain>
    </source>
</reference>
<dbReference type="InterPro" id="IPR000008">
    <property type="entry name" value="C2_dom"/>
</dbReference>
<feature type="region of interest" description="Disordered" evidence="8">
    <location>
        <begin position="79"/>
        <end position="99"/>
    </location>
</feature>
<evidence type="ECO:0000259" key="11">
    <source>
        <dbReference type="PROSITE" id="PS51285"/>
    </source>
</evidence>
<evidence type="ECO:0000256" key="4">
    <source>
        <dbReference type="ARBA" id="ARBA00022741"/>
    </source>
</evidence>
<feature type="compositionally biased region" description="Low complexity" evidence="8">
    <location>
        <begin position="10"/>
        <end position="42"/>
    </location>
</feature>
<feature type="region of interest" description="Disordered" evidence="8">
    <location>
        <begin position="134"/>
        <end position="187"/>
    </location>
</feature>
<dbReference type="InterPro" id="IPR000961">
    <property type="entry name" value="AGC-kinase_C"/>
</dbReference>
<proteinExistence type="predicted"/>
<evidence type="ECO:0000259" key="10">
    <source>
        <dbReference type="PROSITE" id="PS50011"/>
    </source>
</evidence>
<keyword evidence="13" id="KW-1185">Reference proteome</keyword>
<comment type="caution">
    <text evidence="12">The sequence shown here is derived from an EMBL/GenBank/DDBJ whole genome shotgun (WGS) entry which is preliminary data.</text>
</comment>
<feature type="region of interest" description="Disordered" evidence="8">
    <location>
        <begin position="272"/>
        <end position="303"/>
    </location>
</feature>
<organism evidence="12 13">
    <name type="scientific">Papiliotrema laurentii</name>
    <name type="common">Cryptococcus laurentii</name>
    <dbReference type="NCBI Taxonomy" id="5418"/>
    <lineage>
        <taxon>Eukaryota</taxon>
        <taxon>Fungi</taxon>
        <taxon>Dikarya</taxon>
        <taxon>Basidiomycota</taxon>
        <taxon>Agaricomycotina</taxon>
        <taxon>Tremellomycetes</taxon>
        <taxon>Tremellales</taxon>
        <taxon>Rhynchogastremaceae</taxon>
        <taxon>Papiliotrema</taxon>
    </lineage>
</organism>
<evidence type="ECO:0000256" key="3">
    <source>
        <dbReference type="ARBA" id="ARBA00022679"/>
    </source>
</evidence>
<gene>
    <name evidence="12" type="ORF">DB88DRAFT_484857</name>
</gene>
<feature type="region of interest" description="Disordered" evidence="8">
    <location>
        <begin position="1"/>
        <end position="67"/>
    </location>
</feature>
<dbReference type="PROSITE" id="PS00107">
    <property type="entry name" value="PROTEIN_KINASE_ATP"/>
    <property type="match status" value="1"/>
</dbReference>
<evidence type="ECO:0000256" key="2">
    <source>
        <dbReference type="ARBA" id="ARBA00022553"/>
    </source>
</evidence>
<feature type="domain" description="C2" evidence="9">
    <location>
        <begin position="170"/>
        <end position="358"/>
    </location>
</feature>
<dbReference type="SMART" id="SM00220">
    <property type="entry name" value="S_TKc"/>
    <property type="match status" value="1"/>
</dbReference>
<dbReference type="InterPro" id="IPR008271">
    <property type="entry name" value="Ser/Thr_kinase_AS"/>
</dbReference>
<dbReference type="FunFam" id="3.30.200.20:FF:000116">
    <property type="entry name" value="Non-specific serine/threonine protein kinase"/>
    <property type="match status" value="1"/>
</dbReference>
<dbReference type="PROSITE" id="PS50004">
    <property type="entry name" value="C2"/>
    <property type="match status" value="1"/>
</dbReference>
<dbReference type="InterPro" id="IPR035892">
    <property type="entry name" value="C2_domain_sf"/>
</dbReference>
<evidence type="ECO:0000256" key="8">
    <source>
        <dbReference type="SAM" id="MobiDB-lite"/>
    </source>
</evidence>
<dbReference type="SMART" id="SM00239">
    <property type="entry name" value="C2"/>
    <property type="match status" value="1"/>
</dbReference>
<dbReference type="Proteomes" id="UP001182556">
    <property type="component" value="Unassembled WGS sequence"/>
</dbReference>
<keyword evidence="3" id="KW-0808">Transferase</keyword>
<evidence type="ECO:0000259" key="9">
    <source>
        <dbReference type="PROSITE" id="PS50004"/>
    </source>
</evidence>
<feature type="region of interest" description="Disordered" evidence="8">
    <location>
        <begin position="699"/>
        <end position="728"/>
    </location>
</feature>
<evidence type="ECO:0000313" key="12">
    <source>
        <dbReference type="EMBL" id="KAK1925713.1"/>
    </source>
</evidence>
<keyword evidence="1" id="KW-0723">Serine/threonine-protein kinase</keyword>
<dbReference type="FunFam" id="1.10.510.10:FF:000008">
    <property type="entry name" value="Non-specific serine/threonine protein kinase"/>
    <property type="match status" value="1"/>
</dbReference>
<protein>
    <submittedName>
        <fullName evidence="12">Kinase-like domain-containing protein</fullName>
    </submittedName>
</protein>
<evidence type="ECO:0000256" key="5">
    <source>
        <dbReference type="ARBA" id="ARBA00022777"/>
    </source>
</evidence>
<dbReference type="Gene3D" id="2.60.40.150">
    <property type="entry name" value="C2 domain"/>
    <property type="match status" value="1"/>
</dbReference>
<dbReference type="PROSITE" id="PS00108">
    <property type="entry name" value="PROTEIN_KINASE_ST"/>
    <property type="match status" value="1"/>
</dbReference>
<dbReference type="CDD" id="cd11651">
    <property type="entry name" value="YPK1_N_like"/>
    <property type="match status" value="1"/>
</dbReference>
<dbReference type="InterPro" id="IPR017441">
    <property type="entry name" value="Protein_kinase_ATP_BS"/>
</dbReference>
<dbReference type="GO" id="GO:0004674">
    <property type="term" value="F:protein serine/threonine kinase activity"/>
    <property type="evidence" value="ECO:0007669"/>
    <property type="project" value="UniProtKB-KW"/>
</dbReference>
<dbReference type="PROSITE" id="PS51285">
    <property type="entry name" value="AGC_KINASE_CTER"/>
    <property type="match status" value="1"/>
</dbReference>
<feature type="compositionally biased region" description="Basic and acidic residues" evidence="8">
    <location>
        <begin position="809"/>
        <end position="821"/>
    </location>
</feature>
<feature type="compositionally biased region" description="Low complexity" evidence="8">
    <location>
        <begin position="159"/>
        <end position="170"/>
    </location>
</feature>
<feature type="region of interest" description="Disordered" evidence="8">
    <location>
        <begin position="736"/>
        <end position="755"/>
    </location>
</feature>
<feature type="region of interest" description="Disordered" evidence="8">
    <location>
        <begin position="770"/>
        <end position="821"/>
    </location>
</feature>
<feature type="compositionally biased region" description="Polar residues" evidence="8">
    <location>
        <begin position="51"/>
        <end position="60"/>
    </location>
</feature>
<keyword evidence="4 7" id="KW-0547">Nucleotide-binding</keyword>
<dbReference type="Gene3D" id="1.10.510.10">
    <property type="entry name" value="Transferase(Phosphotransferase) domain 1"/>
    <property type="match status" value="1"/>
</dbReference>
<dbReference type="InterPro" id="IPR017892">
    <property type="entry name" value="Pkinase_C"/>
</dbReference>
<feature type="compositionally biased region" description="Acidic residues" evidence="8">
    <location>
        <begin position="784"/>
        <end position="808"/>
    </location>
</feature>
<dbReference type="EMBL" id="JAODAN010000003">
    <property type="protein sequence ID" value="KAK1925713.1"/>
    <property type="molecule type" value="Genomic_DNA"/>
</dbReference>
<feature type="compositionally biased region" description="Polar residues" evidence="8">
    <location>
        <begin position="174"/>
        <end position="183"/>
    </location>
</feature>
<dbReference type="PANTHER" id="PTHR24351">
    <property type="entry name" value="RIBOSOMAL PROTEIN S6 KINASE"/>
    <property type="match status" value="1"/>
</dbReference>
<dbReference type="AlphaFoldDB" id="A0AAD9FT78"/>
<dbReference type="Pfam" id="PF00069">
    <property type="entry name" value="Pkinase"/>
    <property type="match status" value="1"/>
</dbReference>
<dbReference type="Pfam" id="PF00168">
    <property type="entry name" value="C2"/>
    <property type="match status" value="2"/>
</dbReference>
<evidence type="ECO:0000256" key="7">
    <source>
        <dbReference type="PROSITE-ProRule" id="PRU10141"/>
    </source>
</evidence>
<feature type="binding site" evidence="7">
    <location>
        <position position="431"/>
    </location>
    <ligand>
        <name>ATP</name>
        <dbReference type="ChEBI" id="CHEBI:30616"/>
    </ligand>
</feature>
<keyword evidence="6 7" id="KW-0067">ATP-binding</keyword>
<evidence type="ECO:0000313" key="13">
    <source>
        <dbReference type="Proteomes" id="UP001182556"/>
    </source>
</evidence>
<evidence type="ECO:0000256" key="1">
    <source>
        <dbReference type="ARBA" id="ARBA00022527"/>
    </source>
</evidence>
<sequence length="821" mass="89498">MLKGVKQLWPSSSSSQSQQPPSTKETGASSPTLSPSASFSTLGGPADQATPRASVQTNPFDSVAPTTGLARSTAGLTLDAKRSGSPAFPAQPSGLRTPTSHGFMPLPLGTPGAGQPTTGVTVGDSVGNNAGIGFGLHEPPKMRKAMTKSDGSKTPVGGSPPAAADPSAFAKGNDGTSTPQHPGQSPRGLLTVKLISARGLAVSHSSDVQPQPYVVMQFEQNEFVSRPPHAVASHSAVPFTTAQAQPMTPGNLTRSASGLGVGTITRAFAEAVGRGKGKKEDGSGAQTPRVEEPSGGSWLGKPGPGDPVWKEEVSFDLTSSNSALHVSVYDRSREGEGFLGMLDIKPVLKDGYTLDSWYKLSTRGQEHVTGEIWIQATYTALRNKAHLKPSDFEFLKLIGRGTFGRVFQVRKRDTRRIYAMKVLSKKEIVAKKEVAHTIGERKILQRSLECPFLVGLKFSFQTEKELYFVTDYKCGGELFWHLQKEGRFSEDRARFYIAELILALEHLHKYNIVYRDLKPENILLDATGHVALCDFGLSKPDLSNDQLTNTFCGTTEYLAPEVLLDEKGYGKHVDFWSLGVLLFEMCCGWSPFYAEHTQEMYRLICYGKIRFPKHVIGDDGKQFVKGLLNRNPLNRLGARNGTDELKAHPFFSSIDWDLLYKKQITPPFKPIVDSDESVANFDPEFTNSSLQDAGIQPWEDEDYGLSSSQPRHSYVGPGGSLSKPSHMQKPAGLAINKQSRPPLAGGGGSPLTSSVQENFRGFTYTGESLLPISTLADHPMHDQQEEDNENAVDDDDEDDDEEEDEDEEGMRTRRQSDVDME</sequence>
<evidence type="ECO:0000256" key="6">
    <source>
        <dbReference type="ARBA" id="ARBA00022840"/>
    </source>
</evidence>
<feature type="domain" description="AGC-kinase C-terminal" evidence="11">
    <location>
        <begin position="652"/>
        <end position="774"/>
    </location>
</feature>
<keyword evidence="2" id="KW-0597">Phosphoprotein</keyword>
<name>A0AAD9FT78_PAPLA</name>
<dbReference type="SUPFAM" id="SSF56112">
    <property type="entry name" value="Protein kinase-like (PK-like)"/>
    <property type="match status" value="1"/>
</dbReference>